<reference evidence="2 3" key="1">
    <citation type="journal article" date="2015" name="Genome Announc.">
        <title>Next-Generation Whole-Genome Sequencing of Eight Strains of Bacillus cereus, Isolated from Food.</title>
        <authorList>
            <person name="Krawczyk A.O."/>
            <person name="de Jong A."/>
            <person name="Eijlander R.T."/>
            <person name="Berendsen E.M."/>
            <person name="Holsappel S."/>
            <person name="Wells-Bennik M.H."/>
            <person name="Kuipers O.P."/>
        </authorList>
    </citation>
    <scope>NUCLEOTIDE SEQUENCE [LARGE SCALE GENOMIC DNA]</scope>
    <source>
        <strain evidence="2 3">B4147</strain>
    </source>
</reference>
<dbReference type="InterPro" id="IPR001242">
    <property type="entry name" value="Condensation_dom"/>
</dbReference>
<evidence type="ECO:0000313" key="3">
    <source>
        <dbReference type="Proteomes" id="UP000035350"/>
    </source>
</evidence>
<reference evidence="3" key="2">
    <citation type="submission" date="2015-04" db="EMBL/GenBank/DDBJ databases">
        <title>Draft Genome Sequences of Eight Spore-Forming Food Isolates of Bacillus cereus Genome sequencing.</title>
        <authorList>
            <person name="Krawcyk A.O."/>
            <person name="de Jong A."/>
            <person name="Eijlander R.T."/>
            <person name="Berendsen E.M."/>
            <person name="Holsappel S."/>
            <person name="Wells-Bennik M."/>
            <person name="Kuipers O.P."/>
        </authorList>
    </citation>
    <scope>NUCLEOTIDE SEQUENCE [LARGE SCALE GENOMIC DNA]</scope>
    <source>
        <strain evidence="3">B4147</strain>
    </source>
</reference>
<dbReference type="Gene3D" id="3.30.559.30">
    <property type="entry name" value="Nonribosomal peptide synthetase, condensation domain"/>
    <property type="match status" value="1"/>
</dbReference>
<feature type="domain" description="Condensation" evidence="1">
    <location>
        <begin position="5"/>
        <end position="441"/>
    </location>
</feature>
<proteinExistence type="predicted"/>
<dbReference type="AlphaFoldDB" id="A0A0G8CJC0"/>
<protein>
    <recommendedName>
        <fullName evidence="1">Condensation domain-containing protein</fullName>
    </recommendedName>
</protein>
<accession>A0A0G8CJC0</accession>
<dbReference type="InterPro" id="IPR023213">
    <property type="entry name" value="CAT-like_dom_sf"/>
</dbReference>
<dbReference type="EMBL" id="LCYN01000004">
    <property type="protein sequence ID" value="KKZ99101.1"/>
    <property type="molecule type" value="Genomic_DNA"/>
</dbReference>
<dbReference type="SUPFAM" id="SSF52777">
    <property type="entry name" value="CoA-dependent acyltransferases"/>
    <property type="match status" value="2"/>
</dbReference>
<dbReference type="PATRIC" id="fig|1396.433.peg.2565"/>
<dbReference type="GO" id="GO:0008610">
    <property type="term" value="P:lipid biosynthetic process"/>
    <property type="evidence" value="ECO:0007669"/>
    <property type="project" value="UniProtKB-ARBA"/>
</dbReference>
<dbReference type="PANTHER" id="PTHR28037">
    <property type="entry name" value="ALCOHOL O-ACETYLTRANSFERASE 1-RELATED"/>
    <property type="match status" value="1"/>
</dbReference>
<dbReference type="InterPro" id="IPR052058">
    <property type="entry name" value="Alcohol_O-acetyltransferase"/>
</dbReference>
<dbReference type="Pfam" id="PF00668">
    <property type="entry name" value="Condensation"/>
    <property type="match status" value="1"/>
</dbReference>
<dbReference type="RefSeq" id="WP_046957868.1">
    <property type="nucleotide sequence ID" value="NZ_LCYN01000004.1"/>
</dbReference>
<gene>
    <name evidence="2" type="ORF">B4147_3685</name>
</gene>
<evidence type="ECO:0000259" key="1">
    <source>
        <dbReference type="Pfam" id="PF00668"/>
    </source>
</evidence>
<dbReference type="Gene3D" id="3.30.559.10">
    <property type="entry name" value="Chloramphenicol acetyltransferase-like domain"/>
    <property type="match status" value="1"/>
</dbReference>
<dbReference type="GO" id="GO:0003824">
    <property type="term" value="F:catalytic activity"/>
    <property type="evidence" value="ECO:0007669"/>
    <property type="project" value="InterPro"/>
</dbReference>
<name>A0A0G8CJC0_9BACI</name>
<comment type="caution">
    <text evidence="2">The sequence shown here is derived from an EMBL/GenBank/DDBJ whole genome shotgun (WGS) entry which is preliminary data.</text>
</comment>
<organism evidence="2 3">
    <name type="scientific">Bacillus wiedmannii</name>
    <dbReference type="NCBI Taxonomy" id="1890302"/>
    <lineage>
        <taxon>Bacteria</taxon>
        <taxon>Bacillati</taxon>
        <taxon>Bacillota</taxon>
        <taxon>Bacilli</taxon>
        <taxon>Bacillales</taxon>
        <taxon>Bacillaceae</taxon>
        <taxon>Bacillus</taxon>
        <taxon>Bacillus cereus group</taxon>
    </lineage>
</organism>
<dbReference type="Proteomes" id="UP000035350">
    <property type="component" value="Unassembled WGS sequence"/>
</dbReference>
<evidence type="ECO:0000313" key="2">
    <source>
        <dbReference type="EMBL" id="KKZ99101.1"/>
    </source>
</evidence>
<sequence>MEQRKYLVTPQDRMNYLLGLYSADQQINVVLYFPVGISKEILEESVRITLQLQPVLNSRFVENDIPYWEEHSSGTNSSICLFAEGNNQELEIMAMDFIKEPGDRIQGPMVQTKLLRGTTTDMLVVKLSHLCSDGAGVKEYIKLLGTIYTHLSWGRSKNQIIKEFGEGNERCRDQSHVFKYAGVSDIKSAYRPNKEQQASLWSFPSQPNKNKFPQMSVRRLSHEQTLRLTQWTKVQQATLNDVIMTAYFRALSHFTVYAEPRTAEKMIGLTIDLRRYLPNYTTGAICNLSGMEMPVIKMEDDETFNQTLVRVKQSMDKIKSQNPGLSSAAGMELLAEMKLSTVKEMYNQQFERAVQMGMALPLLTNLGVIADEPIQFGENQAEDGYMTSPIMYAPFFSMGASSYNGRLTFTIGYHAPDTSKEKVEEFLDSVVNQLSEIKENTA</sequence>
<dbReference type="PANTHER" id="PTHR28037:SF1">
    <property type="entry name" value="ALCOHOL O-ACETYLTRANSFERASE 1-RELATED"/>
    <property type="match status" value="1"/>
</dbReference>